<feature type="non-terminal residue" evidence="1">
    <location>
        <position position="189"/>
    </location>
</feature>
<dbReference type="AlphaFoldDB" id="A0A0D0CQX9"/>
<reference evidence="1 2" key="1">
    <citation type="submission" date="2014-04" db="EMBL/GenBank/DDBJ databases">
        <title>Evolutionary Origins and Diversification of the Mycorrhizal Mutualists.</title>
        <authorList>
            <consortium name="DOE Joint Genome Institute"/>
            <consortium name="Mycorrhizal Genomics Consortium"/>
            <person name="Kohler A."/>
            <person name="Kuo A."/>
            <person name="Nagy L.G."/>
            <person name="Floudas D."/>
            <person name="Copeland A."/>
            <person name="Barry K.W."/>
            <person name="Cichocki N."/>
            <person name="Veneault-Fourrey C."/>
            <person name="LaButti K."/>
            <person name="Lindquist E.A."/>
            <person name="Lipzen A."/>
            <person name="Lundell T."/>
            <person name="Morin E."/>
            <person name="Murat C."/>
            <person name="Riley R."/>
            <person name="Ohm R."/>
            <person name="Sun H."/>
            <person name="Tunlid A."/>
            <person name="Henrissat B."/>
            <person name="Grigoriev I.V."/>
            <person name="Hibbett D.S."/>
            <person name="Martin F."/>
        </authorList>
    </citation>
    <scope>NUCLEOTIDE SEQUENCE [LARGE SCALE GENOMIC DNA]</scope>
    <source>
        <strain evidence="1 2">FD-317 M1</strain>
    </source>
</reference>
<dbReference type="EMBL" id="KN834771">
    <property type="protein sequence ID" value="KIK61487.1"/>
    <property type="molecule type" value="Genomic_DNA"/>
</dbReference>
<organism evidence="1 2">
    <name type="scientific">Collybiopsis luxurians FD-317 M1</name>
    <dbReference type="NCBI Taxonomy" id="944289"/>
    <lineage>
        <taxon>Eukaryota</taxon>
        <taxon>Fungi</taxon>
        <taxon>Dikarya</taxon>
        <taxon>Basidiomycota</taxon>
        <taxon>Agaricomycotina</taxon>
        <taxon>Agaricomycetes</taxon>
        <taxon>Agaricomycetidae</taxon>
        <taxon>Agaricales</taxon>
        <taxon>Marasmiineae</taxon>
        <taxon>Omphalotaceae</taxon>
        <taxon>Collybiopsis</taxon>
        <taxon>Collybiopsis luxurians</taxon>
    </lineage>
</organism>
<keyword evidence="2" id="KW-1185">Reference proteome</keyword>
<feature type="non-terminal residue" evidence="1">
    <location>
        <position position="1"/>
    </location>
</feature>
<accession>A0A0D0CQX9</accession>
<protein>
    <submittedName>
        <fullName evidence="1">Uncharacterized protein</fullName>
    </submittedName>
</protein>
<evidence type="ECO:0000313" key="1">
    <source>
        <dbReference type="EMBL" id="KIK61487.1"/>
    </source>
</evidence>
<dbReference type="OrthoDB" id="2634326at2759"/>
<dbReference type="HOGENOM" id="CLU_129081_0_0_1"/>
<evidence type="ECO:0000313" key="2">
    <source>
        <dbReference type="Proteomes" id="UP000053593"/>
    </source>
</evidence>
<dbReference type="Proteomes" id="UP000053593">
    <property type="component" value="Unassembled WGS sequence"/>
</dbReference>
<sequence length="189" mass="21906">PAWNTALQRFSDYNQSLRTPPDVNSGFWLPPARLVVSAFRQDTVKRLLNGWLKIRDITLYQLENFTCTPFQLTVKQWRSLLELCAGGIELSSNPNTKTGRRNIEVQKILQDSLATSALSLDMGYIISKSTRWRSQELVSAMSDRVVTEILWELCEINFRLELMCLDSYLDVSRMDKLDRQRLLENCWIG</sequence>
<proteinExistence type="predicted"/>
<gene>
    <name evidence="1" type="ORF">GYMLUDRAFT_145857</name>
</gene>
<name>A0A0D0CQX9_9AGAR</name>